<evidence type="ECO:0000256" key="6">
    <source>
        <dbReference type="ARBA" id="ARBA00022617"/>
    </source>
</evidence>
<evidence type="ECO:0000313" key="16">
    <source>
        <dbReference type="EMBL" id="KPI98000.1"/>
    </source>
</evidence>
<keyword evidence="9" id="KW-0492">Microsome</keyword>
<dbReference type="InterPro" id="IPR050196">
    <property type="entry name" value="Cytochrome_P450_Monoox"/>
</dbReference>
<dbReference type="InterPro" id="IPR001128">
    <property type="entry name" value="Cyt_P450"/>
</dbReference>
<evidence type="ECO:0000256" key="14">
    <source>
        <dbReference type="PIRSR" id="PIRSR602401-1"/>
    </source>
</evidence>
<dbReference type="SUPFAM" id="SSF48264">
    <property type="entry name" value="Cytochrome P450"/>
    <property type="match status" value="1"/>
</dbReference>
<dbReference type="GO" id="GO:0004497">
    <property type="term" value="F:monooxygenase activity"/>
    <property type="evidence" value="ECO:0007669"/>
    <property type="project" value="UniProtKB-KW"/>
</dbReference>
<proteinExistence type="inferred from homology"/>
<dbReference type="GO" id="GO:0005506">
    <property type="term" value="F:iron ion binding"/>
    <property type="evidence" value="ECO:0007669"/>
    <property type="project" value="InterPro"/>
</dbReference>
<comment type="function">
    <text evidence="2">May be involved in the metabolism of insect hormones and in the breakdown of synthetic insecticides.</text>
</comment>
<dbReference type="CDD" id="cd20628">
    <property type="entry name" value="CYP4"/>
    <property type="match status" value="1"/>
</dbReference>
<sequence>MFLWLLTVVLVLWVALFRYKRRRIYELAAKIPGPDKELPVIGIAHMLAGDADDVMNTLQELSYSAMKHDGILRCWVGHILYFVVLDPVDLEVLLKSWLEKDDLHRFVRKVIGYGGIFAPVSIWRRRRKILVPAFSPKNVENFVEIFSQQSEKLASKLTNYANKGPVKLWNFVSTYTLDSVGETAMGVKINAQDNNDTPFLKSMQIILHLVCERIFHLWLQPDWLYKLFPRSVAHEKNLKVMHDFTNEVISKKREELKLENNRKSEVDHDFDIGSYQKQTFLDLLVRLSGGEHGYNNVELREEILTLLVAGTDTSAVGLGYTVKLLAMYPKVQDKVYEELQEVFGDSDRPLLKEDLMKLKYLERVVKESLRLFPPVPFIIRKVLEDVTLPSGRVLPAGSGAAVSIWGLHRDPKYWGPDAEVFDPDRFLPERFNLKHACSYMPFSSGPRNCLGYQYALMSMKTALSAIVRRYKIVGEQESGPVPHIKSKINIMMKAVDDYKISLEKRVTE</sequence>
<keyword evidence="17" id="KW-1185">Reference proteome</keyword>
<comment type="subcellular location">
    <subcellularLocation>
        <location evidence="4">Endoplasmic reticulum membrane</location>
        <topology evidence="4">Peripheral membrane protein</topology>
    </subcellularLocation>
    <subcellularLocation>
        <location evidence="3">Microsome membrane</location>
        <topology evidence="3">Peripheral membrane protein</topology>
    </subcellularLocation>
</comment>
<evidence type="ECO:0000256" key="5">
    <source>
        <dbReference type="ARBA" id="ARBA00010617"/>
    </source>
</evidence>
<dbReference type="EMBL" id="KQ459586">
    <property type="protein sequence ID" value="KPI98000.1"/>
    <property type="molecule type" value="Genomic_DNA"/>
</dbReference>
<dbReference type="PROSITE" id="PS00086">
    <property type="entry name" value="CYTOCHROME_P450"/>
    <property type="match status" value="1"/>
</dbReference>
<dbReference type="Proteomes" id="UP000053268">
    <property type="component" value="Unassembled WGS sequence"/>
</dbReference>
<name>A0A194Q3L1_PAPXU</name>
<dbReference type="PRINTS" id="PR00385">
    <property type="entry name" value="P450"/>
</dbReference>
<evidence type="ECO:0000256" key="2">
    <source>
        <dbReference type="ARBA" id="ARBA00003690"/>
    </source>
</evidence>
<keyword evidence="10 15" id="KW-0560">Oxidoreductase</keyword>
<evidence type="ECO:0000256" key="11">
    <source>
        <dbReference type="ARBA" id="ARBA00023004"/>
    </source>
</evidence>
<evidence type="ECO:0000256" key="3">
    <source>
        <dbReference type="ARBA" id="ARBA00004174"/>
    </source>
</evidence>
<keyword evidence="6 14" id="KW-0349">Heme</keyword>
<evidence type="ECO:0000256" key="13">
    <source>
        <dbReference type="ARBA" id="ARBA00023136"/>
    </source>
</evidence>
<dbReference type="PANTHER" id="PTHR24291">
    <property type="entry name" value="CYTOCHROME P450 FAMILY 4"/>
    <property type="match status" value="1"/>
</dbReference>
<evidence type="ECO:0000256" key="10">
    <source>
        <dbReference type="ARBA" id="ARBA00023002"/>
    </source>
</evidence>
<dbReference type="GO" id="GO:0005789">
    <property type="term" value="C:endoplasmic reticulum membrane"/>
    <property type="evidence" value="ECO:0007669"/>
    <property type="project" value="UniProtKB-SubCell"/>
</dbReference>
<gene>
    <name evidence="16" type="ORF">RR46_11121</name>
</gene>
<reference evidence="16 17" key="1">
    <citation type="journal article" date="2015" name="Nat. Commun.">
        <title>Outbred genome sequencing and CRISPR/Cas9 gene editing in butterflies.</title>
        <authorList>
            <person name="Li X."/>
            <person name="Fan D."/>
            <person name="Zhang W."/>
            <person name="Liu G."/>
            <person name="Zhang L."/>
            <person name="Zhao L."/>
            <person name="Fang X."/>
            <person name="Chen L."/>
            <person name="Dong Y."/>
            <person name="Chen Y."/>
            <person name="Ding Y."/>
            <person name="Zhao R."/>
            <person name="Feng M."/>
            <person name="Zhu Y."/>
            <person name="Feng Y."/>
            <person name="Jiang X."/>
            <person name="Zhu D."/>
            <person name="Xiang H."/>
            <person name="Feng X."/>
            <person name="Li S."/>
            <person name="Wang J."/>
            <person name="Zhang G."/>
            <person name="Kronforst M.R."/>
            <person name="Wang W."/>
        </authorList>
    </citation>
    <scope>NUCLEOTIDE SEQUENCE [LARGE SCALE GENOMIC DNA]</scope>
    <source>
        <strain evidence="16">Ya'a_city_454_Px</strain>
        <tissue evidence="16">Whole body</tissue>
    </source>
</reference>
<organism evidence="16 17">
    <name type="scientific">Papilio xuthus</name>
    <name type="common">Asian swallowtail butterfly</name>
    <dbReference type="NCBI Taxonomy" id="66420"/>
    <lineage>
        <taxon>Eukaryota</taxon>
        <taxon>Metazoa</taxon>
        <taxon>Ecdysozoa</taxon>
        <taxon>Arthropoda</taxon>
        <taxon>Hexapoda</taxon>
        <taxon>Insecta</taxon>
        <taxon>Pterygota</taxon>
        <taxon>Neoptera</taxon>
        <taxon>Endopterygota</taxon>
        <taxon>Lepidoptera</taxon>
        <taxon>Glossata</taxon>
        <taxon>Ditrysia</taxon>
        <taxon>Papilionoidea</taxon>
        <taxon>Papilionidae</taxon>
        <taxon>Papilioninae</taxon>
        <taxon>Papilio</taxon>
    </lineage>
</organism>
<dbReference type="STRING" id="66420.A0A194Q3L1"/>
<comment type="cofactor">
    <cofactor evidence="1 14">
        <name>heme</name>
        <dbReference type="ChEBI" id="CHEBI:30413"/>
    </cofactor>
</comment>
<keyword evidence="13" id="KW-0472">Membrane</keyword>
<evidence type="ECO:0000256" key="15">
    <source>
        <dbReference type="RuleBase" id="RU000461"/>
    </source>
</evidence>
<comment type="similarity">
    <text evidence="5 15">Belongs to the cytochrome P450 family.</text>
</comment>
<dbReference type="Pfam" id="PF00067">
    <property type="entry name" value="p450"/>
    <property type="match status" value="1"/>
</dbReference>
<dbReference type="InterPro" id="IPR002401">
    <property type="entry name" value="Cyt_P450_E_grp-I"/>
</dbReference>
<dbReference type="PANTHER" id="PTHR24291:SF189">
    <property type="entry name" value="CYTOCHROME P450 4C3-RELATED"/>
    <property type="match status" value="1"/>
</dbReference>
<accession>A0A194Q3L1</accession>
<dbReference type="GO" id="GO:0016705">
    <property type="term" value="F:oxidoreductase activity, acting on paired donors, with incorporation or reduction of molecular oxygen"/>
    <property type="evidence" value="ECO:0007669"/>
    <property type="project" value="InterPro"/>
</dbReference>
<dbReference type="InterPro" id="IPR036396">
    <property type="entry name" value="Cyt_P450_sf"/>
</dbReference>
<protein>
    <submittedName>
        <fullName evidence="16">Cytochrome P450 4V2</fullName>
    </submittedName>
</protein>
<feature type="binding site" description="axial binding residue" evidence="14">
    <location>
        <position position="449"/>
    </location>
    <ligand>
        <name>heme</name>
        <dbReference type="ChEBI" id="CHEBI:30413"/>
    </ligand>
    <ligandPart>
        <name>Fe</name>
        <dbReference type="ChEBI" id="CHEBI:18248"/>
    </ligandPart>
</feature>
<evidence type="ECO:0000256" key="9">
    <source>
        <dbReference type="ARBA" id="ARBA00022848"/>
    </source>
</evidence>
<evidence type="ECO:0000313" key="17">
    <source>
        <dbReference type="Proteomes" id="UP000053268"/>
    </source>
</evidence>
<evidence type="ECO:0000256" key="12">
    <source>
        <dbReference type="ARBA" id="ARBA00023033"/>
    </source>
</evidence>
<dbReference type="AlphaFoldDB" id="A0A194Q3L1"/>
<dbReference type="InterPro" id="IPR017972">
    <property type="entry name" value="Cyt_P450_CS"/>
</dbReference>
<keyword evidence="7 14" id="KW-0479">Metal-binding</keyword>
<evidence type="ECO:0000256" key="8">
    <source>
        <dbReference type="ARBA" id="ARBA00022824"/>
    </source>
</evidence>
<keyword evidence="12 15" id="KW-0503">Monooxygenase</keyword>
<keyword evidence="8" id="KW-0256">Endoplasmic reticulum</keyword>
<evidence type="ECO:0000256" key="4">
    <source>
        <dbReference type="ARBA" id="ARBA00004406"/>
    </source>
</evidence>
<keyword evidence="11 14" id="KW-0408">Iron</keyword>
<dbReference type="GO" id="GO:0020037">
    <property type="term" value="F:heme binding"/>
    <property type="evidence" value="ECO:0007669"/>
    <property type="project" value="InterPro"/>
</dbReference>
<evidence type="ECO:0000256" key="1">
    <source>
        <dbReference type="ARBA" id="ARBA00001971"/>
    </source>
</evidence>
<dbReference type="PRINTS" id="PR00463">
    <property type="entry name" value="EP450I"/>
</dbReference>
<dbReference type="Gene3D" id="1.10.630.10">
    <property type="entry name" value="Cytochrome P450"/>
    <property type="match status" value="1"/>
</dbReference>
<evidence type="ECO:0000256" key="7">
    <source>
        <dbReference type="ARBA" id="ARBA00022723"/>
    </source>
</evidence>